<proteinExistence type="predicted"/>
<sequence>MKFTLLSALLAISTAVASASIGSSELVNSNSDSTLDKRYSRYSRPRISYRPRVSRWRPSRGRRSAYYRYGRYWVWDNQVDTEFITTLRHRPRQFYGQRFQYLYLYVTDFRTRWNSDIRFRSTWDTQYNECERWFSRIPYNSWTNVQCDNDCSVSPNSGYSAGNVGSSSPSGYSAGNVGSSSPSGYSAGNVGSSSPVGYSAGNVGSSNPAGYSASNVESVNPADNSDNSDSNAAYQQQ</sequence>
<feature type="region of interest" description="Disordered" evidence="1">
    <location>
        <begin position="160"/>
        <end position="237"/>
    </location>
</feature>
<reference evidence="3 4" key="1">
    <citation type="journal article" date="2018" name="MBio">
        <title>Comparative Genomics Reveals the Core Gene Toolbox for the Fungus-Insect Symbiosis.</title>
        <authorList>
            <person name="Wang Y."/>
            <person name="Stata M."/>
            <person name="Wang W."/>
            <person name="Stajich J.E."/>
            <person name="White M.M."/>
            <person name="Moncalvo J.M."/>
        </authorList>
    </citation>
    <scope>NUCLEOTIDE SEQUENCE [LARGE SCALE GENOMIC DNA]</scope>
    <source>
        <strain evidence="3 4">SWE-8-4</strain>
    </source>
</reference>
<evidence type="ECO:0000313" key="3">
    <source>
        <dbReference type="EMBL" id="PVU93129.1"/>
    </source>
</evidence>
<feature type="compositionally biased region" description="Low complexity" evidence="1">
    <location>
        <begin position="222"/>
        <end position="237"/>
    </location>
</feature>
<accession>A0A2T9YLD7</accession>
<evidence type="ECO:0000256" key="1">
    <source>
        <dbReference type="SAM" id="MobiDB-lite"/>
    </source>
</evidence>
<feature type="signal peptide" evidence="2">
    <location>
        <begin position="1"/>
        <end position="19"/>
    </location>
</feature>
<dbReference type="AlphaFoldDB" id="A0A2T9YLD7"/>
<organism evidence="3 4">
    <name type="scientific">Smittium simulii</name>
    <dbReference type="NCBI Taxonomy" id="133385"/>
    <lineage>
        <taxon>Eukaryota</taxon>
        <taxon>Fungi</taxon>
        <taxon>Fungi incertae sedis</taxon>
        <taxon>Zoopagomycota</taxon>
        <taxon>Kickxellomycotina</taxon>
        <taxon>Harpellomycetes</taxon>
        <taxon>Harpellales</taxon>
        <taxon>Legeriomycetaceae</taxon>
        <taxon>Smittium</taxon>
    </lineage>
</organism>
<feature type="compositionally biased region" description="Polar residues" evidence="1">
    <location>
        <begin position="160"/>
        <end position="218"/>
    </location>
</feature>
<comment type="caution">
    <text evidence="3">The sequence shown here is derived from an EMBL/GenBank/DDBJ whole genome shotgun (WGS) entry which is preliminary data.</text>
</comment>
<gene>
    <name evidence="3" type="ORF">BB561_003436</name>
</gene>
<dbReference type="Proteomes" id="UP000245383">
    <property type="component" value="Unassembled WGS sequence"/>
</dbReference>
<evidence type="ECO:0008006" key="5">
    <source>
        <dbReference type="Google" id="ProtNLM"/>
    </source>
</evidence>
<feature type="chain" id="PRO_5015694748" description="WSC domain-containing protein" evidence="2">
    <location>
        <begin position="20"/>
        <end position="237"/>
    </location>
</feature>
<keyword evidence="2" id="KW-0732">Signal</keyword>
<name>A0A2T9YLD7_9FUNG</name>
<keyword evidence="4" id="KW-1185">Reference proteome</keyword>
<protein>
    <recommendedName>
        <fullName evidence="5">WSC domain-containing protein</fullName>
    </recommendedName>
</protein>
<evidence type="ECO:0000256" key="2">
    <source>
        <dbReference type="SAM" id="SignalP"/>
    </source>
</evidence>
<evidence type="ECO:0000313" key="4">
    <source>
        <dbReference type="Proteomes" id="UP000245383"/>
    </source>
</evidence>
<dbReference type="EMBL" id="MBFR01000137">
    <property type="protein sequence ID" value="PVU93129.1"/>
    <property type="molecule type" value="Genomic_DNA"/>
</dbReference>